<proteinExistence type="predicted"/>
<reference evidence="2 3" key="1">
    <citation type="submission" date="2023-02" db="EMBL/GenBank/DDBJ databases">
        <title>Genome sequencing required for Actinomycetospora new species description.</title>
        <authorList>
            <person name="Saimee Y."/>
            <person name="Duangmal K."/>
        </authorList>
    </citation>
    <scope>NUCLEOTIDE SEQUENCE [LARGE SCALE GENOMIC DNA]</scope>
    <source>
        <strain evidence="2 3">DW7H6</strain>
    </source>
</reference>
<organism evidence="2 3">
    <name type="scientific">Actinomycetospora lemnae</name>
    <dbReference type="NCBI Taxonomy" id="3019891"/>
    <lineage>
        <taxon>Bacteria</taxon>
        <taxon>Bacillati</taxon>
        <taxon>Actinomycetota</taxon>
        <taxon>Actinomycetes</taxon>
        <taxon>Pseudonocardiales</taxon>
        <taxon>Pseudonocardiaceae</taxon>
        <taxon>Actinomycetospora</taxon>
    </lineage>
</organism>
<gene>
    <name evidence="2" type="ORF">PGB27_21840</name>
</gene>
<accession>A0ABT5SYP9</accession>
<dbReference type="EMBL" id="JAQZAO010000010">
    <property type="protein sequence ID" value="MDD7967994.1"/>
    <property type="molecule type" value="Genomic_DNA"/>
</dbReference>
<feature type="transmembrane region" description="Helical" evidence="1">
    <location>
        <begin position="143"/>
        <end position="166"/>
    </location>
</feature>
<dbReference type="RefSeq" id="WP_274202525.1">
    <property type="nucleotide sequence ID" value="NZ_JAQZAO010000010.1"/>
</dbReference>
<comment type="caution">
    <text evidence="2">The sequence shown here is derived from an EMBL/GenBank/DDBJ whole genome shotgun (WGS) entry which is preliminary data.</text>
</comment>
<keyword evidence="1" id="KW-1133">Transmembrane helix</keyword>
<feature type="transmembrane region" description="Helical" evidence="1">
    <location>
        <begin position="12"/>
        <end position="35"/>
    </location>
</feature>
<feature type="transmembrane region" description="Helical" evidence="1">
    <location>
        <begin position="107"/>
        <end position="131"/>
    </location>
</feature>
<feature type="transmembrane region" description="Helical" evidence="1">
    <location>
        <begin position="77"/>
        <end position="95"/>
    </location>
</feature>
<sequence length="224" mass="22121">MDREDGALLSRWIPVVALAELAGFALPAVVGAGTVDAPVAVSFPALLAAGALEGAVLGAGQAGVLRRRLPGLSVSRWVGLTAGAATAAYALGLMPSATAPVTAGWPAVLRGLLLGVVGVLVLVSIGGAQWLELRRHVDHAARWVGVTALGWLLGLATFLAVATPLWRPGQSMAVTVLVGLGAGALMALVMATVTGIGLVRLLPGGTIAPPPPGPGTPVGGGRAG</sequence>
<evidence type="ECO:0000313" key="3">
    <source>
        <dbReference type="Proteomes" id="UP001300763"/>
    </source>
</evidence>
<keyword evidence="1" id="KW-0472">Membrane</keyword>
<feature type="transmembrane region" description="Helical" evidence="1">
    <location>
        <begin position="41"/>
        <end position="65"/>
    </location>
</feature>
<keyword evidence="1" id="KW-0812">Transmembrane</keyword>
<protein>
    <submittedName>
        <fullName evidence="2">Uncharacterized protein</fullName>
    </submittedName>
</protein>
<keyword evidence="3" id="KW-1185">Reference proteome</keyword>
<name>A0ABT5SYP9_9PSEU</name>
<evidence type="ECO:0000313" key="2">
    <source>
        <dbReference type="EMBL" id="MDD7967994.1"/>
    </source>
</evidence>
<evidence type="ECO:0000256" key="1">
    <source>
        <dbReference type="SAM" id="Phobius"/>
    </source>
</evidence>
<dbReference type="Proteomes" id="UP001300763">
    <property type="component" value="Unassembled WGS sequence"/>
</dbReference>
<feature type="transmembrane region" description="Helical" evidence="1">
    <location>
        <begin position="172"/>
        <end position="199"/>
    </location>
</feature>